<dbReference type="Gene3D" id="3.30.450.40">
    <property type="match status" value="1"/>
</dbReference>
<organism evidence="2 3">
    <name type="scientific">Luteolibacter luteus</name>
    <dbReference type="NCBI Taxonomy" id="2728835"/>
    <lineage>
        <taxon>Bacteria</taxon>
        <taxon>Pseudomonadati</taxon>
        <taxon>Verrucomicrobiota</taxon>
        <taxon>Verrucomicrobiia</taxon>
        <taxon>Verrucomicrobiales</taxon>
        <taxon>Verrucomicrobiaceae</taxon>
        <taxon>Luteolibacter</taxon>
    </lineage>
</organism>
<dbReference type="InterPro" id="IPR003018">
    <property type="entry name" value="GAF"/>
</dbReference>
<evidence type="ECO:0000259" key="1">
    <source>
        <dbReference type="PROSITE" id="PS50930"/>
    </source>
</evidence>
<dbReference type="SUPFAM" id="SSF55781">
    <property type="entry name" value="GAF domain-like"/>
    <property type="match status" value="1"/>
</dbReference>
<dbReference type="SMART" id="SM00850">
    <property type="entry name" value="LytTR"/>
    <property type="match status" value="1"/>
</dbReference>
<reference evidence="2 3" key="1">
    <citation type="submission" date="2020-04" db="EMBL/GenBank/DDBJ databases">
        <title>Luteolibacter sp. G-1-1-1 isolated from soil.</title>
        <authorList>
            <person name="Dahal R.H."/>
        </authorList>
    </citation>
    <scope>NUCLEOTIDE SEQUENCE [LARGE SCALE GENOMIC DNA]</scope>
    <source>
        <strain evidence="2 3">G-1-1-1</strain>
    </source>
</reference>
<evidence type="ECO:0000313" key="3">
    <source>
        <dbReference type="Proteomes" id="UP000501812"/>
    </source>
</evidence>
<protein>
    <recommendedName>
        <fullName evidence="1">HTH LytTR-type domain-containing protein</fullName>
    </recommendedName>
</protein>
<proteinExistence type="predicted"/>
<dbReference type="PANTHER" id="PTHR37299">
    <property type="entry name" value="TRANSCRIPTIONAL REGULATOR-RELATED"/>
    <property type="match status" value="1"/>
</dbReference>
<gene>
    <name evidence="2" type="ORF">HHL09_12425</name>
</gene>
<keyword evidence="3" id="KW-1185">Reference proteome</keyword>
<dbReference type="GO" id="GO:0003677">
    <property type="term" value="F:DNA binding"/>
    <property type="evidence" value="ECO:0007669"/>
    <property type="project" value="InterPro"/>
</dbReference>
<dbReference type="Pfam" id="PF04397">
    <property type="entry name" value="LytTR"/>
    <property type="match status" value="1"/>
</dbReference>
<feature type="domain" description="HTH LytTR-type" evidence="1">
    <location>
        <begin position="191"/>
        <end position="297"/>
    </location>
</feature>
<sequence>MPGSARPRDANRSLWQDLALVAACHPAEAAVNQALACMGRAHDVDRVWIVRYNDELTHLWNTHEWSRDGVSSHVEDLQGASVDFIHWLHGKLLDGETVPVFDIEELPRQARGFQAELRRQKIRSSINAPLFHEGKLRGIFGYDMVRRLGKWTKPRIDFVTQAATYLAGLLYGSRGGAAASTSPVHPSPRTIHIHSGGEVVAVNRDDLILIEADGDYTHLHFTNRHPYTELRSLKSWEALLPEAEFLRISQRHMIHHSCIQRLDRSSASGWRLHLHGWPEPLAVGRTYRHRVRQHLGF</sequence>
<dbReference type="InterPro" id="IPR046947">
    <property type="entry name" value="LytR-like"/>
</dbReference>
<dbReference type="Proteomes" id="UP000501812">
    <property type="component" value="Chromosome"/>
</dbReference>
<accession>A0A858RKJ4</accession>
<dbReference type="GO" id="GO:0000156">
    <property type="term" value="F:phosphorelay response regulator activity"/>
    <property type="evidence" value="ECO:0007669"/>
    <property type="project" value="InterPro"/>
</dbReference>
<dbReference type="Gene3D" id="2.40.50.1020">
    <property type="entry name" value="LytTr DNA-binding domain"/>
    <property type="match status" value="1"/>
</dbReference>
<dbReference type="PANTHER" id="PTHR37299:SF1">
    <property type="entry name" value="STAGE 0 SPORULATION PROTEIN A HOMOLOG"/>
    <property type="match status" value="1"/>
</dbReference>
<evidence type="ECO:0000313" key="2">
    <source>
        <dbReference type="EMBL" id="QJE96553.1"/>
    </source>
</evidence>
<dbReference type="Pfam" id="PF01590">
    <property type="entry name" value="GAF"/>
    <property type="match status" value="1"/>
</dbReference>
<dbReference type="PROSITE" id="PS50930">
    <property type="entry name" value="HTH_LYTTR"/>
    <property type="match status" value="1"/>
</dbReference>
<dbReference type="EMBL" id="CP051774">
    <property type="protein sequence ID" value="QJE96553.1"/>
    <property type="molecule type" value="Genomic_DNA"/>
</dbReference>
<dbReference type="InterPro" id="IPR029016">
    <property type="entry name" value="GAF-like_dom_sf"/>
</dbReference>
<dbReference type="KEGG" id="luo:HHL09_12425"/>
<dbReference type="RefSeq" id="WP_169454954.1">
    <property type="nucleotide sequence ID" value="NZ_CP051774.1"/>
</dbReference>
<dbReference type="InterPro" id="IPR007492">
    <property type="entry name" value="LytTR_DNA-bd_dom"/>
</dbReference>
<dbReference type="AlphaFoldDB" id="A0A858RKJ4"/>
<name>A0A858RKJ4_9BACT</name>